<dbReference type="WBParaSite" id="HPBE_0000604101-mRNA-1">
    <property type="protein sequence ID" value="HPBE_0000604101-mRNA-1"/>
    <property type="gene ID" value="HPBE_0000604101"/>
</dbReference>
<dbReference type="Proteomes" id="UP000050761">
    <property type="component" value="Unassembled WGS sequence"/>
</dbReference>
<dbReference type="AlphaFoldDB" id="A0A183FH40"/>
<gene>
    <name evidence="1" type="ORF">HPBE_LOCUS6042</name>
</gene>
<evidence type="ECO:0000313" key="3">
    <source>
        <dbReference type="WBParaSite" id="HPBE_0000604101-mRNA-1"/>
    </source>
</evidence>
<dbReference type="EMBL" id="UZAH01025585">
    <property type="protein sequence ID" value="VDO66730.1"/>
    <property type="molecule type" value="Genomic_DNA"/>
</dbReference>
<reference evidence="1 2" key="1">
    <citation type="submission" date="2018-11" db="EMBL/GenBank/DDBJ databases">
        <authorList>
            <consortium name="Pathogen Informatics"/>
        </authorList>
    </citation>
    <scope>NUCLEOTIDE SEQUENCE [LARGE SCALE GENOMIC DNA]</scope>
</reference>
<evidence type="ECO:0000313" key="2">
    <source>
        <dbReference type="Proteomes" id="UP000050761"/>
    </source>
</evidence>
<protein>
    <submittedName>
        <fullName evidence="3">Reverse transcriptase</fullName>
    </submittedName>
</protein>
<reference evidence="3" key="2">
    <citation type="submission" date="2019-09" db="UniProtKB">
        <authorList>
            <consortium name="WormBaseParasite"/>
        </authorList>
    </citation>
    <scope>IDENTIFICATION</scope>
</reference>
<accession>A0A183FH40</accession>
<keyword evidence="2" id="KW-1185">Reference proteome</keyword>
<dbReference type="OrthoDB" id="771045at2759"/>
<proteinExistence type="predicted"/>
<accession>A0A3P7WZK0</accession>
<evidence type="ECO:0000313" key="1">
    <source>
        <dbReference type="EMBL" id="VDO66730.1"/>
    </source>
</evidence>
<name>A0A183FH40_HELPZ</name>
<organism evidence="2 3">
    <name type="scientific">Heligmosomoides polygyrus</name>
    <name type="common">Parasitic roundworm</name>
    <dbReference type="NCBI Taxonomy" id="6339"/>
    <lineage>
        <taxon>Eukaryota</taxon>
        <taxon>Metazoa</taxon>
        <taxon>Ecdysozoa</taxon>
        <taxon>Nematoda</taxon>
        <taxon>Chromadorea</taxon>
        <taxon>Rhabditida</taxon>
        <taxon>Rhabditina</taxon>
        <taxon>Rhabditomorpha</taxon>
        <taxon>Strongyloidea</taxon>
        <taxon>Heligmosomidae</taxon>
        <taxon>Heligmosomoides</taxon>
    </lineage>
</organism>
<sequence>METKMLRWTAGVTRLDRVRNDSIQQRFGVTPTFEKMRQVRLRWYGDVLRSKDDIVRKIGLHHNVPGLEDG</sequence>